<comment type="caution">
    <text evidence="1">The sequence shown here is derived from an EMBL/GenBank/DDBJ whole genome shotgun (WGS) entry which is preliminary data.</text>
</comment>
<accession>A0AAE4Z4A9</accession>
<sequence>DGGLEVVVTCQSEDGYTTCELSFDSLDSAARELGDSFREVVSKVTGEGYKTGRWRP</sequence>
<proteinExistence type="predicted"/>
<gene>
    <name evidence="1" type="ORF">GWO12_00030</name>
</gene>
<evidence type="ECO:0000313" key="2">
    <source>
        <dbReference type="Proteomes" id="UP000702544"/>
    </source>
</evidence>
<reference evidence="1 2" key="1">
    <citation type="submission" date="2020-01" db="EMBL/GenBank/DDBJ databases">
        <title>Genomes assembled from Gulf of Kutch pelagic sediment metagenomes.</title>
        <authorList>
            <person name="Chandrashekar M."/>
            <person name="Mahajan M.S."/>
            <person name="Dave K.J."/>
            <person name="Vatsa P."/>
            <person name="Nathani N.M."/>
        </authorList>
    </citation>
    <scope>NUCLEOTIDE SEQUENCE [LARGE SCALE GENOMIC DNA]</scope>
    <source>
        <strain evidence="1">KS3-K002</strain>
    </source>
</reference>
<evidence type="ECO:0000313" key="1">
    <source>
        <dbReference type="EMBL" id="NIR73494.1"/>
    </source>
</evidence>
<protein>
    <submittedName>
        <fullName evidence="1">Uncharacterized protein</fullName>
    </submittedName>
</protein>
<dbReference type="EMBL" id="JAACAK010000002">
    <property type="protein sequence ID" value="NIR73494.1"/>
    <property type="molecule type" value="Genomic_DNA"/>
</dbReference>
<dbReference type="AlphaFoldDB" id="A0AAE4Z4A9"/>
<dbReference type="Proteomes" id="UP000702544">
    <property type="component" value="Unassembled WGS sequence"/>
</dbReference>
<name>A0AAE4Z4A9_9BACT</name>
<feature type="non-terminal residue" evidence="1">
    <location>
        <position position="1"/>
    </location>
</feature>
<organism evidence="1 2">
    <name type="scientific">Candidatus Kutchimonas denitrificans</name>
    <dbReference type="NCBI Taxonomy" id="3056748"/>
    <lineage>
        <taxon>Bacteria</taxon>
        <taxon>Pseudomonadati</taxon>
        <taxon>Gemmatimonadota</taxon>
        <taxon>Gemmatimonadia</taxon>
        <taxon>Candidatus Palauibacterales</taxon>
        <taxon>Candidatus Palauibacteraceae</taxon>
        <taxon>Candidatus Kutchimonas</taxon>
    </lineage>
</organism>